<feature type="transmembrane region" description="Helical" evidence="6">
    <location>
        <begin position="252"/>
        <end position="274"/>
    </location>
</feature>
<keyword evidence="8" id="KW-1185">Reference proteome</keyword>
<dbReference type="PANTHER" id="PTHR31552">
    <property type="entry name" value="SERPENTINE RECEPTOR CLASS GAMMA"/>
    <property type="match status" value="1"/>
</dbReference>
<name>A0A2G5T3A8_9PELO</name>
<reference evidence="8" key="1">
    <citation type="submission" date="2017-10" db="EMBL/GenBank/DDBJ databases">
        <title>Rapid genome shrinkage in a self-fertile nematode reveals novel sperm competition proteins.</title>
        <authorList>
            <person name="Yin D."/>
            <person name="Schwarz E.M."/>
            <person name="Thomas C.G."/>
            <person name="Felde R.L."/>
            <person name="Korf I.F."/>
            <person name="Cutter A.D."/>
            <person name="Schartner C.M."/>
            <person name="Ralston E.J."/>
            <person name="Meyer B.J."/>
            <person name="Haag E.S."/>
        </authorList>
    </citation>
    <scope>NUCLEOTIDE SEQUENCE [LARGE SCALE GENOMIC DNA]</scope>
    <source>
        <strain evidence="8">JU1422</strain>
    </source>
</reference>
<evidence type="ECO:0000256" key="5">
    <source>
        <dbReference type="ARBA" id="ARBA00023136"/>
    </source>
</evidence>
<evidence type="ECO:0000313" key="7">
    <source>
        <dbReference type="EMBL" id="PIC21884.1"/>
    </source>
</evidence>
<dbReference type="GO" id="GO:0004888">
    <property type="term" value="F:transmembrane signaling receptor activity"/>
    <property type="evidence" value="ECO:0007669"/>
    <property type="project" value="InterPro"/>
</dbReference>
<keyword evidence="4 6" id="KW-1133">Transmembrane helix</keyword>
<feature type="transmembrane region" description="Helical" evidence="6">
    <location>
        <begin position="129"/>
        <end position="149"/>
    </location>
</feature>
<evidence type="ECO:0000256" key="3">
    <source>
        <dbReference type="ARBA" id="ARBA00022692"/>
    </source>
</evidence>
<comment type="subcellular location">
    <subcellularLocation>
        <location evidence="1">Membrane</location>
        <topology evidence="1">Multi-pass membrane protein</topology>
    </subcellularLocation>
</comment>
<feature type="transmembrane region" description="Helical" evidence="6">
    <location>
        <begin position="102"/>
        <end position="122"/>
    </location>
</feature>
<comment type="caution">
    <text evidence="7">The sequence shown here is derived from an EMBL/GenBank/DDBJ whole genome shotgun (WGS) entry which is preliminary data.</text>
</comment>
<organism evidence="7 8">
    <name type="scientific">Caenorhabditis nigoni</name>
    <dbReference type="NCBI Taxonomy" id="1611254"/>
    <lineage>
        <taxon>Eukaryota</taxon>
        <taxon>Metazoa</taxon>
        <taxon>Ecdysozoa</taxon>
        <taxon>Nematoda</taxon>
        <taxon>Chromadorea</taxon>
        <taxon>Rhabditida</taxon>
        <taxon>Rhabditina</taxon>
        <taxon>Rhabditomorpha</taxon>
        <taxon>Rhabditoidea</taxon>
        <taxon>Rhabditidae</taxon>
        <taxon>Peloderinae</taxon>
        <taxon>Caenorhabditis</taxon>
    </lineage>
</organism>
<evidence type="ECO:0000313" key="8">
    <source>
        <dbReference type="Proteomes" id="UP000230233"/>
    </source>
</evidence>
<feature type="transmembrane region" description="Helical" evidence="6">
    <location>
        <begin position="12"/>
        <end position="32"/>
    </location>
</feature>
<gene>
    <name evidence="7" type="primary">Cnig_chr_X.g26563</name>
    <name evidence="7" type="ORF">B9Z55_026563</name>
</gene>
<evidence type="ECO:0000256" key="6">
    <source>
        <dbReference type="RuleBase" id="RU280813"/>
    </source>
</evidence>
<dbReference type="PANTHER" id="PTHR31552:SF13">
    <property type="entry name" value="SERPENTINE RECEPTOR CLASS GAMMA"/>
    <property type="match status" value="1"/>
</dbReference>
<comment type="similarity">
    <text evidence="2 6">Belongs to the nematode receptor-like protein srg family.</text>
</comment>
<keyword evidence="5 6" id="KW-0472">Membrane</keyword>
<accession>A0A2G5T3A8</accession>
<protein>
    <recommendedName>
        <fullName evidence="6">Serpentine receptor class gamma</fullName>
    </recommendedName>
</protein>
<feature type="transmembrane region" description="Helical" evidence="6">
    <location>
        <begin position="44"/>
        <end position="63"/>
    </location>
</feature>
<feature type="transmembrane region" description="Helical" evidence="6">
    <location>
        <begin position="220"/>
        <end position="240"/>
    </location>
</feature>
<proteinExistence type="inferred from homology"/>
<feature type="transmembrane region" description="Helical" evidence="6">
    <location>
        <begin position="181"/>
        <end position="208"/>
    </location>
</feature>
<keyword evidence="3 6" id="KW-0812">Transmembrane</keyword>
<evidence type="ECO:0000256" key="1">
    <source>
        <dbReference type="ARBA" id="ARBA00004141"/>
    </source>
</evidence>
<evidence type="ECO:0000256" key="4">
    <source>
        <dbReference type="ARBA" id="ARBA00022989"/>
    </source>
</evidence>
<dbReference type="InterPro" id="IPR000609">
    <property type="entry name" value="7TM_GPCR_serpentine_rcpt_Srg"/>
</dbReference>
<dbReference type="GO" id="GO:0007606">
    <property type="term" value="P:sensory perception of chemical stimulus"/>
    <property type="evidence" value="ECO:0007669"/>
    <property type="project" value="UniProtKB-UniRule"/>
</dbReference>
<evidence type="ECO:0000256" key="2">
    <source>
        <dbReference type="ARBA" id="ARBA00005692"/>
    </source>
</evidence>
<dbReference type="GO" id="GO:0016020">
    <property type="term" value="C:membrane"/>
    <property type="evidence" value="ECO:0007669"/>
    <property type="project" value="UniProtKB-SubCell"/>
</dbReference>
<dbReference type="OrthoDB" id="5797622at2759"/>
<sequence length="320" mass="36933">MDPPNYTAHFIFQSVYSSIGIVLYLMQLWFILSNSGKVYGTTYYYLRAVDIIVNLITIANGFIMMKLTRIAGHEGLLVSFYDMIDATFACRVFIMLSYLLAYYQYIIVFIISVNRVVVLFQWKSSGNPFQISMFLFGLSSISVPIVLTWEHLNVPGYVTFNKLTQRWDFIGEVTLKDSFMFLIYFMTVFSVLSLIINSVLLKFICCAAQFNKKKQVEIHLIVFTFIEAFVQCAGVAISFARVFDGDQHLADYAFYLPYVSDALSMHQAILLFCFSVNLRRQILGAILCRKKNFVIEPAHYQANRARFLKVSVFFFAFCLF</sequence>
<dbReference type="Pfam" id="PF02118">
    <property type="entry name" value="Srg"/>
    <property type="match status" value="1"/>
</dbReference>
<dbReference type="Proteomes" id="UP000230233">
    <property type="component" value="Chromosome X"/>
</dbReference>
<dbReference type="AlphaFoldDB" id="A0A2G5T3A8"/>
<dbReference type="EMBL" id="PDUG01000006">
    <property type="protein sequence ID" value="PIC21884.1"/>
    <property type="molecule type" value="Genomic_DNA"/>
</dbReference>
<dbReference type="PRINTS" id="PR00698">
    <property type="entry name" value="TMPROTEINSRG"/>
</dbReference>